<comment type="subcellular location">
    <subcellularLocation>
        <location evidence="5">Secreted</location>
    </subcellularLocation>
    <subcellularLocation>
        <location evidence="5">Bacterial flagellum</location>
    </subcellularLocation>
</comment>
<accession>A0A7U4QJK1</accession>
<keyword evidence="3 5" id="KW-0175">Coiled coil</keyword>
<evidence type="ECO:0000256" key="3">
    <source>
        <dbReference type="ARBA" id="ARBA00023054"/>
    </source>
</evidence>
<keyword evidence="8" id="KW-0969">Cilium</keyword>
<dbReference type="RefSeq" id="WP_066061026.1">
    <property type="nucleotide sequence ID" value="NZ_CP013015.1"/>
</dbReference>
<name>A0A7U4QJK1_DESA2</name>
<comment type="function">
    <text evidence="5">Required for morphogenesis and for the elongation of the flagellar filament by facilitating polymerization of the flagellin monomers at the tip of growing filament. Forms a capping structure, which prevents flagellin subunits (transported through the central channel of the flagellum) from leaking out without polymerization at the distal end.</text>
</comment>
<gene>
    <name evidence="8" type="primary">fliD</name>
    <name evidence="8" type="ORF">HS1_000714</name>
</gene>
<comment type="similarity">
    <text evidence="1 5">Belongs to the FliD family.</text>
</comment>
<evidence type="ECO:0000313" key="9">
    <source>
        <dbReference type="Proteomes" id="UP000070560"/>
    </source>
</evidence>
<feature type="domain" description="Flagellar hook-associated protein 2 C-terminal" evidence="7">
    <location>
        <begin position="218"/>
        <end position="539"/>
    </location>
</feature>
<dbReference type="InterPro" id="IPR040026">
    <property type="entry name" value="FliD"/>
</dbReference>
<dbReference type="EMBL" id="CP013015">
    <property type="protein sequence ID" value="AMM40519.1"/>
    <property type="molecule type" value="Genomic_DNA"/>
</dbReference>
<dbReference type="GO" id="GO:0005576">
    <property type="term" value="C:extracellular region"/>
    <property type="evidence" value="ECO:0007669"/>
    <property type="project" value="UniProtKB-SubCell"/>
</dbReference>
<evidence type="ECO:0000256" key="2">
    <source>
        <dbReference type="ARBA" id="ARBA00011255"/>
    </source>
</evidence>
<dbReference type="Pfam" id="PF02465">
    <property type="entry name" value="FliD_N"/>
    <property type="match status" value="1"/>
</dbReference>
<dbReference type="InterPro" id="IPR010810">
    <property type="entry name" value="Flagellin_hook_IN_motif"/>
</dbReference>
<evidence type="ECO:0000256" key="1">
    <source>
        <dbReference type="ARBA" id="ARBA00009764"/>
    </source>
</evidence>
<dbReference type="Proteomes" id="UP000070560">
    <property type="component" value="Chromosome"/>
</dbReference>
<dbReference type="PANTHER" id="PTHR30288:SF0">
    <property type="entry name" value="FLAGELLAR HOOK-ASSOCIATED PROTEIN 2"/>
    <property type="match status" value="1"/>
</dbReference>
<feature type="coiled-coil region" evidence="5">
    <location>
        <begin position="503"/>
        <end position="537"/>
    </location>
</feature>
<dbReference type="InterPro" id="IPR010809">
    <property type="entry name" value="FliD_C"/>
</dbReference>
<dbReference type="GO" id="GO:0007155">
    <property type="term" value="P:cell adhesion"/>
    <property type="evidence" value="ECO:0007669"/>
    <property type="project" value="InterPro"/>
</dbReference>
<dbReference type="AlphaFoldDB" id="A0A7U4QJK1"/>
<dbReference type="KEGG" id="daw:HS1_000714"/>
<organism evidence="8 9">
    <name type="scientific">Desulfofervidus auxilii</name>
    <dbReference type="NCBI Taxonomy" id="1621989"/>
    <lineage>
        <taxon>Bacteria</taxon>
        <taxon>Pseudomonadati</taxon>
        <taxon>Thermodesulfobacteriota</taxon>
        <taxon>Candidatus Desulfofervidia</taxon>
        <taxon>Candidatus Desulfofervidales</taxon>
        <taxon>Candidatus Desulfofervidaceae</taxon>
        <taxon>Candidatus Desulfofervidus</taxon>
    </lineage>
</organism>
<dbReference type="Pfam" id="PF07196">
    <property type="entry name" value="Flagellin_IN"/>
    <property type="match status" value="1"/>
</dbReference>
<evidence type="ECO:0000256" key="4">
    <source>
        <dbReference type="ARBA" id="ARBA00023143"/>
    </source>
</evidence>
<dbReference type="Pfam" id="PF07195">
    <property type="entry name" value="FliD_C"/>
    <property type="match status" value="1"/>
</dbReference>
<comment type="subunit">
    <text evidence="2 5">Homopentamer.</text>
</comment>
<dbReference type="InterPro" id="IPR003481">
    <property type="entry name" value="FliD_N"/>
</dbReference>
<keyword evidence="9" id="KW-1185">Reference proteome</keyword>
<dbReference type="GO" id="GO:0009421">
    <property type="term" value="C:bacterial-type flagellum filament cap"/>
    <property type="evidence" value="ECO:0007669"/>
    <property type="project" value="InterPro"/>
</dbReference>
<feature type="domain" description="Flagellar hook-associated protein 2 N-terminal" evidence="6">
    <location>
        <begin position="11"/>
        <end position="106"/>
    </location>
</feature>
<keyword evidence="8" id="KW-0282">Flagellum</keyword>
<evidence type="ECO:0000259" key="7">
    <source>
        <dbReference type="Pfam" id="PF07195"/>
    </source>
</evidence>
<dbReference type="PANTHER" id="PTHR30288">
    <property type="entry name" value="FLAGELLAR CAP/ASSEMBLY PROTEIN FLID"/>
    <property type="match status" value="1"/>
</dbReference>
<sequence>MATITFSGIASGIDFDAMVNALIETERQNRITPIENQISNWEQKLSAIQEINSKLLSFYSICQSMDTEAEFLIKNATSSDETILTAYATSEAQVGNHSIVVNQLAKVEKEVHTNGEASQDTVVNNSGGDLTFKYQYAGGSIITVTVPDQTTLSGLKDLINNDPNNPGVTASILYDGTNYHLVLTGNDMGANNTIVIDPDSTATLTNYQNGSFTESQTASNAQIRVDGYPPDPDWIERTTNEINDVIEGVTLSLKNTGTASITISIDKDSITEKVNEWLDAFNEVRSVIKQYTYYDPDSGEAGVLNGNYATQIVKSRLDRIVVENQPGFLDGEETYINLSQLGFYTDTQEGSETQGLLLLDESVFNDALNDHPEALAEVFSANFEAVTNDNQITYYSHTTNTKPGIYEVEIDIDNARGRFKPQGEDWHPWVALEGSPGDYYLTGESGYKEEGLALHITYSSGSHTAQIRLKNGVATELSRELKDLTSASSGPFNIIDEHYNEIIESFEQKIERQEKYLEQYENRLRESFSRLEAFLSRMDTLSSYLTQLASQATNNQQY</sequence>
<evidence type="ECO:0000256" key="5">
    <source>
        <dbReference type="RuleBase" id="RU362066"/>
    </source>
</evidence>
<evidence type="ECO:0000313" key="8">
    <source>
        <dbReference type="EMBL" id="AMM40519.1"/>
    </source>
</evidence>
<evidence type="ECO:0000259" key="6">
    <source>
        <dbReference type="Pfam" id="PF02465"/>
    </source>
</evidence>
<keyword evidence="8" id="KW-0966">Cell projection</keyword>
<protein>
    <recommendedName>
        <fullName evidence="5">Flagellar hook-associated protein 2</fullName>
        <shortName evidence="5">HAP2</shortName>
    </recommendedName>
    <alternativeName>
        <fullName evidence="5">Flagellar cap protein</fullName>
    </alternativeName>
</protein>
<dbReference type="OrthoDB" id="5484186at2"/>
<dbReference type="GO" id="GO:0009424">
    <property type="term" value="C:bacterial-type flagellum hook"/>
    <property type="evidence" value="ECO:0007669"/>
    <property type="project" value="UniProtKB-UniRule"/>
</dbReference>
<dbReference type="GO" id="GO:0071973">
    <property type="term" value="P:bacterial-type flagellum-dependent cell motility"/>
    <property type="evidence" value="ECO:0007669"/>
    <property type="project" value="TreeGrafter"/>
</dbReference>
<reference evidence="8 9" key="1">
    <citation type="submission" date="2015-10" db="EMBL/GenBank/DDBJ databases">
        <title>Candidatus Desulfofervidus auxilii, a hydrogenotrophic sulfate-reducing bacterium involved in the thermophilic anaerobic oxidation of methane.</title>
        <authorList>
            <person name="Krukenberg V."/>
            <person name="Richter M."/>
            <person name="Wegener G."/>
        </authorList>
    </citation>
    <scope>NUCLEOTIDE SEQUENCE [LARGE SCALE GENOMIC DNA]</scope>
    <source>
        <strain evidence="8 9">HS1</strain>
    </source>
</reference>
<keyword evidence="5" id="KW-0964">Secreted</keyword>
<proteinExistence type="inferred from homology"/>
<keyword evidence="4 5" id="KW-0975">Bacterial flagellum</keyword>